<dbReference type="EMBL" id="JAEMHK010000001">
    <property type="protein sequence ID" value="MBJ6798630.1"/>
    <property type="molecule type" value="Genomic_DNA"/>
</dbReference>
<dbReference type="PANTHER" id="PTHR30313">
    <property type="entry name" value="DNA PRIMASE"/>
    <property type="match status" value="1"/>
</dbReference>
<proteinExistence type="predicted"/>
<evidence type="ECO:0000259" key="5">
    <source>
        <dbReference type="SMART" id="SM00400"/>
    </source>
</evidence>
<dbReference type="InterPro" id="IPR002694">
    <property type="entry name" value="Znf_CHC2"/>
</dbReference>
<feature type="region of interest" description="Disordered" evidence="4">
    <location>
        <begin position="98"/>
        <end position="123"/>
    </location>
</feature>
<dbReference type="Gene3D" id="3.90.580.10">
    <property type="entry name" value="Zinc finger, CHC2-type domain"/>
    <property type="match status" value="1"/>
</dbReference>
<evidence type="ECO:0000256" key="1">
    <source>
        <dbReference type="ARBA" id="ARBA00022723"/>
    </source>
</evidence>
<gene>
    <name evidence="6" type="ORF">JFN90_00625</name>
</gene>
<dbReference type="Pfam" id="PF01807">
    <property type="entry name" value="Zn_ribbon_DnaG"/>
    <property type="match status" value="1"/>
</dbReference>
<reference evidence="6 7" key="1">
    <citation type="submission" date="2020-12" db="EMBL/GenBank/DDBJ databases">
        <title>Geomonas sp. Red259, isolated from paddy soil.</title>
        <authorList>
            <person name="Xu Z."/>
            <person name="Zhang Z."/>
            <person name="Masuda Y."/>
            <person name="Itoh H."/>
            <person name="Senoo K."/>
        </authorList>
    </citation>
    <scope>NUCLEOTIDE SEQUENCE [LARGE SCALE GENOMIC DNA]</scope>
    <source>
        <strain evidence="6 7">Red259</strain>
    </source>
</reference>
<evidence type="ECO:0000313" key="7">
    <source>
        <dbReference type="Proteomes" id="UP000641025"/>
    </source>
</evidence>
<dbReference type="RefSeq" id="WP_199393168.1">
    <property type="nucleotide sequence ID" value="NZ_JAEMHK010000001.1"/>
</dbReference>
<keyword evidence="3" id="KW-0862">Zinc</keyword>
<comment type="caution">
    <text evidence="6">The sequence shown here is derived from an EMBL/GenBank/DDBJ whole genome shotgun (WGS) entry which is preliminary data.</text>
</comment>
<evidence type="ECO:0000256" key="3">
    <source>
        <dbReference type="ARBA" id="ARBA00022833"/>
    </source>
</evidence>
<protein>
    <recommendedName>
        <fullName evidence="5">Zinc finger CHC2-type domain-containing protein</fullName>
    </recommendedName>
</protein>
<organism evidence="6 7">
    <name type="scientific">Geomonas propionica</name>
    <dbReference type="NCBI Taxonomy" id="2798582"/>
    <lineage>
        <taxon>Bacteria</taxon>
        <taxon>Pseudomonadati</taxon>
        <taxon>Thermodesulfobacteriota</taxon>
        <taxon>Desulfuromonadia</taxon>
        <taxon>Geobacterales</taxon>
        <taxon>Geobacteraceae</taxon>
        <taxon>Geomonas</taxon>
    </lineage>
</organism>
<dbReference type="PANTHER" id="PTHR30313:SF2">
    <property type="entry name" value="DNA PRIMASE"/>
    <property type="match status" value="1"/>
</dbReference>
<dbReference type="Proteomes" id="UP000641025">
    <property type="component" value="Unassembled WGS sequence"/>
</dbReference>
<evidence type="ECO:0000256" key="2">
    <source>
        <dbReference type="ARBA" id="ARBA00022771"/>
    </source>
</evidence>
<evidence type="ECO:0000256" key="4">
    <source>
        <dbReference type="SAM" id="MobiDB-lite"/>
    </source>
</evidence>
<keyword evidence="1" id="KW-0479">Metal-binding</keyword>
<feature type="domain" description="Zinc finger CHC2-type" evidence="5">
    <location>
        <begin position="20"/>
        <end position="76"/>
    </location>
</feature>
<accession>A0ABS0YKX7</accession>
<keyword evidence="2" id="KW-0863">Zinc-finger</keyword>
<keyword evidence="7" id="KW-1185">Reference proteome</keyword>
<dbReference type="InterPro" id="IPR050219">
    <property type="entry name" value="DnaG_primase"/>
</dbReference>
<evidence type="ECO:0000313" key="6">
    <source>
        <dbReference type="EMBL" id="MBJ6798630.1"/>
    </source>
</evidence>
<dbReference type="SMART" id="SM00400">
    <property type="entry name" value="ZnF_CHCC"/>
    <property type="match status" value="1"/>
</dbReference>
<dbReference type="InterPro" id="IPR036977">
    <property type="entry name" value="DNA_primase_Znf_CHC2"/>
</dbReference>
<name>A0ABS0YKX7_9BACT</name>
<sequence length="466" mass="51971">MTFLDLVQEYVHLRKSGKNMVGPCPKCGGAADSDRFVVNTAKGFGHCYSCGFNADVIRLLREMENLSCPEAHREAGIRCETPECPAWSKCSRGEGKARLRRDDRSTPAPPREVKGYTPTMAEDPDAKWQDRAQEYVALCHQRLLGNVEQLAYLAGRGLPQNAVKKYRLGWIPEMEFKSRRAWGLPDKWHNEEQRWIKTMAFQQGILIPWFIDGRVHRLRYRKAKVTGPKDPRYMWVDGSGTDILCLNSEARAHCVVESDLDGLLVDCVAGDLVGAVPLGSCSIHPKASVYELLSRSLRILVAMDFDGEVRGGKVHAPGAKASRWWEDTFPFTARRWPVPKGKDPGEAYAAGVNLRAWVLAGLPPAMTVSFWGQEEGTAPVPAFDRERLQVLLSSTVKGVVVARPIGAEAWLNQKHPLLVKELVEVGKQLDDAYAAEDEAALLETLEVWRARHLAAWELYKRAGGGC</sequence>
<dbReference type="SUPFAM" id="SSF57783">
    <property type="entry name" value="Zinc beta-ribbon"/>
    <property type="match status" value="1"/>
</dbReference>